<dbReference type="PANTHER" id="PTHR43245:SF13">
    <property type="entry name" value="UDP-D-APIOSE_UDP-D-XYLOSE SYNTHASE 2"/>
    <property type="match status" value="1"/>
</dbReference>
<dbReference type="Pfam" id="PF01370">
    <property type="entry name" value="Epimerase"/>
    <property type="match status" value="1"/>
</dbReference>
<name>A0A9X1NG44_9ACTN</name>
<evidence type="ECO:0000313" key="2">
    <source>
        <dbReference type="EMBL" id="MCD5312423.1"/>
    </source>
</evidence>
<comment type="caution">
    <text evidence="2">The sequence shown here is derived from an EMBL/GenBank/DDBJ whole genome shotgun (WGS) entry which is preliminary data.</text>
</comment>
<protein>
    <submittedName>
        <fullName evidence="2">NAD-dependent epimerase/dehydratase family protein</fullName>
    </submittedName>
</protein>
<dbReference type="InterPro" id="IPR036291">
    <property type="entry name" value="NAD(P)-bd_dom_sf"/>
</dbReference>
<proteinExistence type="predicted"/>
<dbReference type="SUPFAM" id="SSF51735">
    <property type="entry name" value="NAD(P)-binding Rossmann-fold domains"/>
    <property type="match status" value="1"/>
</dbReference>
<dbReference type="Proteomes" id="UP001138997">
    <property type="component" value="Unassembled WGS sequence"/>
</dbReference>
<dbReference type="EMBL" id="JAJOMB010000007">
    <property type="protein sequence ID" value="MCD5312423.1"/>
    <property type="molecule type" value="Genomic_DNA"/>
</dbReference>
<keyword evidence="3" id="KW-1185">Reference proteome</keyword>
<dbReference type="InterPro" id="IPR001509">
    <property type="entry name" value="Epimerase_deHydtase"/>
</dbReference>
<evidence type="ECO:0000313" key="3">
    <source>
        <dbReference type="Proteomes" id="UP001138997"/>
    </source>
</evidence>
<reference evidence="2" key="1">
    <citation type="submission" date="2021-11" db="EMBL/GenBank/DDBJ databases">
        <title>Streptomyces corallinus and Kineosporia corallina sp. nov., two new coral-derived marine actinobacteria.</title>
        <authorList>
            <person name="Buangrab K."/>
            <person name="Sutthacheep M."/>
            <person name="Yeemin T."/>
            <person name="Harunari E."/>
            <person name="Igarashi Y."/>
            <person name="Sripreechasak P."/>
            <person name="Kanchanasin P."/>
            <person name="Tanasupawat S."/>
            <person name="Phongsopitanun W."/>
        </authorList>
    </citation>
    <scope>NUCLEOTIDE SEQUENCE</scope>
    <source>
        <strain evidence="2">JCM 31032</strain>
    </source>
</reference>
<dbReference type="RefSeq" id="WP_231442603.1">
    <property type="nucleotide sequence ID" value="NZ_JAJOMB010000007.1"/>
</dbReference>
<organism evidence="2 3">
    <name type="scientific">Kineosporia babensis</name>
    <dbReference type="NCBI Taxonomy" id="499548"/>
    <lineage>
        <taxon>Bacteria</taxon>
        <taxon>Bacillati</taxon>
        <taxon>Actinomycetota</taxon>
        <taxon>Actinomycetes</taxon>
        <taxon>Kineosporiales</taxon>
        <taxon>Kineosporiaceae</taxon>
        <taxon>Kineosporia</taxon>
    </lineage>
</organism>
<evidence type="ECO:0000259" key="1">
    <source>
        <dbReference type="Pfam" id="PF01370"/>
    </source>
</evidence>
<dbReference type="AlphaFoldDB" id="A0A9X1NG44"/>
<dbReference type="Gene3D" id="3.40.50.720">
    <property type="entry name" value="NAD(P)-binding Rossmann-like Domain"/>
    <property type="match status" value="1"/>
</dbReference>
<gene>
    <name evidence="2" type="ORF">LR394_16055</name>
</gene>
<sequence length="313" mass="33734">MSEVHFIVGAGPVGRHLAALLVERGHEVVVATRSGRDTGIDGVHHVAIDAADAEALTSESKGAAVLYNCANPTDYTRWAREWPPLAASMIVAAERTGAVYAATENLYAYGPVDVPMHEGLPEIATDSKGALRARLWAQTRKAHNDGRIRAVQVRGSDYIGPGVGANGHLSRVLPKALEGKNVTVIGSPDQPHTFTYVNDVARTLAAAAADPTAYGRSWHVPSNAPRTQRQALTDLLATAGRPPVKIRGLPPILLRTLGLVSPLMREVADMSYQWTRPYVLDDSAARQHFGLEPTPWEEICRRSIQPAEASVSR</sequence>
<accession>A0A9X1NG44</accession>
<feature type="domain" description="NAD-dependent epimerase/dehydratase" evidence="1">
    <location>
        <begin position="9"/>
        <end position="213"/>
    </location>
</feature>
<dbReference type="PANTHER" id="PTHR43245">
    <property type="entry name" value="BIFUNCTIONAL POLYMYXIN RESISTANCE PROTEIN ARNA"/>
    <property type="match status" value="1"/>
</dbReference>
<dbReference type="InterPro" id="IPR050177">
    <property type="entry name" value="Lipid_A_modif_metabolic_enz"/>
</dbReference>